<gene>
    <name evidence="3" type="ORF">Q9L58_004152</name>
</gene>
<dbReference type="InterPro" id="IPR010775">
    <property type="entry name" value="DUF1365"/>
</dbReference>
<feature type="region of interest" description="Disordered" evidence="1">
    <location>
        <begin position="437"/>
        <end position="460"/>
    </location>
</feature>
<protein>
    <recommendedName>
        <fullName evidence="5">DUF1365-domain-containing protein</fullName>
    </recommendedName>
</protein>
<keyword evidence="2" id="KW-0472">Membrane</keyword>
<organism evidence="3 4">
    <name type="scientific">Discina gigas</name>
    <dbReference type="NCBI Taxonomy" id="1032678"/>
    <lineage>
        <taxon>Eukaryota</taxon>
        <taxon>Fungi</taxon>
        <taxon>Dikarya</taxon>
        <taxon>Ascomycota</taxon>
        <taxon>Pezizomycotina</taxon>
        <taxon>Pezizomycetes</taxon>
        <taxon>Pezizales</taxon>
        <taxon>Discinaceae</taxon>
        <taxon>Discina</taxon>
    </lineage>
</organism>
<evidence type="ECO:0000313" key="4">
    <source>
        <dbReference type="Proteomes" id="UP001447188"/>
    </source>
</evidence>
<dbReference type="PANTHER" id="PTHR33973:SF4">
    <property type="entry name" value="OS07G0153300 PROTEIN"/>
    <property type="match status" value="1"/>
</dbReference>
<sequence>MCCDGDLLTRGLLLLNASSVLLATRPLFRSRFSKVITVALVFASALQFFDVWDLTFGFWKNFALICLGICLIKVVPFVWMVVLSSRTGLEEKFPGKFRPLFFFCSTTHARFLPKKHTFKYPLLYVGFPVTMKGSVGGLFSVLESKSERAENLKLGHSPKDQFTFFSIDPASYTNPDLPFETKLNSVLTHHGIDPSIYPYAYIVTTPRFFGYSFNPVSYYYFYSAQQELKLVVLEVNNTFGEKHLYLLHSDNPANPPARKGYTFAGEMEKTFHISPFNHRSGNYNIQVRDPLDNFSSGDSRVDMHMVVLARDGTKSMVARAFSVSPSFDMVTGSTWRGLKIVVTWGYNTFLAVPETMYEAWKLYRKKAVVYTRPEVLAGSGQRDATKAESKMQKLWLDYFKRQVETYDCPISVTLTLPESNATKVAEVVRFHSKPRPKPRSLSFTNQPIFTSPELTPPPTPTELTIRVSTPRFFSRFFSHQDPRQTVYLDITSQPVERQPAEINNLQLFLDILMSPGHGDKPLSSWGGWRWRIATWLRRRKTEAELDALPPEDTHPIPEVHAPSRLSALDQHFLTVDAKLYRRTTVQSVLIDYIAFGEAESLELYDKVIGLFLRSCLVALTVMLATNFEAGLALNAIRTMAWSGSLSKMQIAAFALINSSLFWDIARAAF</sequence>
<dbReference type="EMBL" id="JBBBZM010000043">
    <property type="protein sequence ID" value="KAL0636795.1"/>
    <property type="molecule type" value="Genomic_DNA"/>
</dbReference>
<accession>A0ABR3GLJ4</accession>
<proteinExistence type="predicted"/>
<dbReference type="Proteomes" id="UP001447188">
    <property type="component" value="Unassembled WGS sequence"/>
</dbReference>
<dbReference type="Pfam" id="PF07103">
    <property type="entry name" value="DUF1365"/>
    <property type="match status" value="1"/>
</dbReference>
<evidence type="ECO:0000256" key="2">
    <source>
        <dbReference type="SAM" id="Phobius"/>
    </source>
</evidence>
<evidence type="ECO:0000313" key="3">
    <source>
        <dbReference type="EMBL" id="KAL0636795.1"/>
    </source>
</evidence>
<feature type="transmembrane region" description="Helical" evidence="2">
    <location>
        <begin position="32"/>
        <end position="49"/>
    </location>
</feature>
<evidence type="ECO:0008006" key="5">
    <source>
        <dbReference type="Google" id="ProtNLM"/>
    </source>
</evidence>
<name>A0ABR3GLJ4_9PEZI</name>
<reference evidence="3 4" key="1">
    <citation type="submission" date="2024-02" db="EMBL/GenBank/DDBJ databases">
        <title>Discinaceae phylogenomics.</title>
        <authorList>
            <person name="Dirks A.C."/>
            <person name="James T.Y."/>
        </authorList>
    </citation>
    <scope>NUCLEOTIDE SEQUENCE [LARGE SCALE GENOMIC DNA]</scope>
    <source>
        <strain evidence="3 4">ACD0624</strain>
    </source>
</reference>
<keyword evidence="4" id="KW-1185">Reference proteome</keyword>
<feature type="transmembrane region" description="Helical" evidence="2">
    <location>
        <begin position="61"/>
        <end position="83"/>
    </location>
</feature>
<evidence type="ECO:0000256" key="1">
    <source>
        <dbReference type="SAM" id="MobiDB-lite"/>
    </source>
</evidence>
<keyword evidence="2" id="KW-1133">Transmembrane helix</keyword>
<dbReference type="PANTHER" id="PTHR33973">
    <property type="entry name" value="OS07G0153300 PROTEIN"/>
    <property type="match status" value="1"/>
</dbReference>
<keyword evidence="2" id="KW-0812">Transmembrane</keyword>
<comment type="caution">
    <text evidence="3">The sequence shown here is derived from an EMBL/GenBank/DDBJ whole genome shotgun (WGS) entry which is preliminary data.</text>
</comment>